<dbReference type="GO" id="GO:0005737">
    <property type="term" value="C:cytoplasm"/>
    <property type="evidence" value="ECO:0007669"/>
    <property type="project" value="UniProtKB-SubCell"/>
</dbReference>
<dbReference type="InterPro" id="IPR024974">
    <property type="entry name" value="Sde2_N"/>
</dbReference>
<dbReference type="AlphaFoldDB" id="A0A8H3ELY6"/>
<comment type="similarity">
    <text evidence="3">Belongs to the SDE2 family.</text>
</comment>
<evidence type="ECO:0000256" key="9">
    <source>
        <dbReference type="SAM" id="MobiDB-lite"/>
    </source>
</evidence>
<evidence type="ECO:0000256" key="6">
    <source>
        <dbReference type="ARBA" id="ARBA00023187"/>
    </source>
</evidence>
<dbReference type="EMBL" id="CAJPDR010000019">
    <property type="protein sequence ID" value="CAF9906898.1"/>
    <property type="molecule type" value="Genomic_DNA"/>
</dbReference>
<sequence length="302" mass="32870">MAPQIINVFLTSFPGLGLPPTLSLPIDSCTSIIDLRQKLSEKLPHIDSRLVLTTTSNKEIFSSKAPVSTLLSGSHDAFLPLRLSVPLCGGKGGFGSQLRAAGGRMSSKRKNNQGDSNSSNRNLDGRRLRTVNEAKALAEYLALKPEMEKKEKEARRARWEQVVTLADRREEEIRNGSKGKVDGKWVEDKEEAGERAREAVLAAMKSGDYHDNLKRSSSGSSGRVSAQASDECEEDDKGEANQMALAVSSKFESTPTLARSFFGFDEDDGFMSDEEEEEELAQDTTVDVTAPIIGKGKSKATA</sequence>
<evidence type="ECO:0000256" key="1">
    <source>
        <dbReference type="ARBA" id="ARBA00004123"/>
    </source>
</evidence>
<dbReference type="InterPro" id="IPR051421">
    <property type="entry name" value="RNA_Proc_DNA_Dmg_Regulator"/>
</dbReference>
<name>A0A8H3ELY6_9LECA</name>
<evidence type="ECO:0000256" key="7">
    <source>
        <dbReference type="ARBA" id="ARBA00023242"/>
    </source>
</evidence>
<keyword evidence="7" id="KW-0539">Nucleus</keyword>
<organism evidence="12 13">
    <name type="scientific">Alectoria fallacina</name>
    <dbReference type="NCBI Taxonomy" id="1903189"/>
    <lineage>
        <taxon>Eukaryota</taxon>
        <taxon>Fungi</taxon>
        <taxon>Dikarya</taxon>
        <taxon>Ascomycota</taxon>
        <taxon>Pezizomycotina</taxon>
        <taxon>Lecanoromycetes</taxon>
        <taxon>OSLEUM clade</taxon>
        <taxon>Lecanoromycetidae</taxon>
        <taxon>Lecanorales</taxon>
        <taxon>Lecanorineae</taxon>
        <taxon>Parmeliaceae</taxon>
        <taxon>Alectoria</taxon>
    </lineage>
</organism>
<feature type="domain" description="Sde2 ubiquitin" evidence="10">
    <location>
        <begin position="6"/>
        <end position="88"/>
    </location>
</feature>
<feature type="domain" description="SDE2-like" evidence="11">
    <location>
        <begin position="89"/>
        <end position="200"/>
    </location>
</feature>
<keyword evidence="13" id="KW-1185">Reference proteome</keyword>
<feature type="region of interest" description="Disordered" evidence="9">
    <location>
        <begin position="98"/>
        <end position="127"/>
    </location>
</feature>
<keyword evidence="8" id="KW-0131">Cell cycle</keyword>
<feature type="compositionally biased region" description="Acidic residues" evidence="9">
    <location>
        <begin position="264"/>
        <end position="281"/>
    </location>
</feature>
<evidence type="ECO:0000313" key="12">
    <source>
        <dbReference type="EMBL" id="CAF9906898.1"/>
    </source>
</evidence>
<accession>A0A8H3ELY6</accession>
<comment type="caution">
    <text evidence="12">The sequence shown here is derived from an EMBL/GenBank/DDBJ whole genome shotgun (WGS) entry which is preliminary data.</text>
</comment>
<keyword evidence="6" id="KW-0508">mRNA splicing</keyword>
<evidence type="ECO:0000256" key="3">
    <source>
        <dbReference type="ARBA" id="ARBA00008726"/>
    </source>
</evidence>
<protein>
    <recommendedName>
        <fullName evidence="14">Sde2 N-terminal ubiquitin domain-containing protein</fullName>
    </recommendedName>
</protein>
<dbReference type="Pfam" id="PF22782">
    <property type="entry name" value="SDE2"/>
    <property type="match status" value="1"/>
</dbReference>
<evidence type="ECO:0000256" key="4">
    <source>
        <dbReference type="ARBA" id="ARBA00022490"/>
    </source>
</evidence>
<keyword evidence="4" id="KW-0963">Cytoplasm</keyword>
<comment type="subcellular location">
    <subcellularLocation>
        <location evidence="2">Cytoplasm</location>
    </subcellularLocation>
    <subcellularLocation>
        <location evidence="1">Nucleus</location>
    </subcellularLocation>
</comment>
<dbReference type="Pfam" id="PF13019">
    <property type="entry name" value="Sde2_N_Ubi_yeast"/>
    <property type="match status" value="1"/>
</dbReference>
<dbReference type="InterPro" id="IPR053822">
    <property type="entry name" value="SDE2-like_dom"/>
</dbReference>
<feature type="compositionally biased region" description="Low complexity" evidence="9">
    <location>
        <begin position="215"/>
        <end position="229"/>
    </location>
</feature>
<evidence type="ECO:0000313" key="13">
    <source>
        <dbReference type="Proteomes" id="UP000664203"/>
    </source>
</evidence>
<evidence type="ECO:0000259" key="10">
    <source>
        <dbReference type="Pfam" id="PF13019"/>
    </source>
</evidence>
<evidence type="ECO:0008006" key="14">
    <source>
        <dbReference type="Google" id="ProtNLM"/>
    </source>
</evidence>
<dbReference type="Proteomes" id="UP000664203">
    <property type="component" value="Unassembled WGS sequence"/>
</dbReference>
<dbReference type="OrthoDB" id="547031at2759"/>
<feature type="compositionally biased region" description="Polar residues" evidence="9">
    <location>
        <begin position="113"/>
        <end position="122"/>
    </location>
</feature>
<dbReference type="PANTHER" id="PTHR12786:SF1">
    <property type="entry name" value="SPLICING REGULATOR SDE2"/>
    <property type="match status" value="1"/>
</dbReference>
<dbReference type="GO" id="GO:0005634">
    <property type="term" value="C:nucleus"/>
    <property type="evidence" value="ECO:0007669"/>
    <property type="project" value="UniProtKB-SubCell"/>
</dbReference>
<evidence type="ECO:0000259" key="11">
    <source>
        <dbReference type="Pfam" id="PF22782"/>
    </source>
</evidence>
<proteinExistence type="inferred from homology"/>
<evidence type="ECO:0000256" key="2">
    <source>
        <dbReference type="ARBA" id="ARBA00004496"/>
    </source>
</evidence>
<evidence type="ECO:0000256" key="5">
    <source>
        <dbReference type="ARBA" id="ARBA00022664"/>
    </source>
</evidence>
<reference evidence="12" key="1">
    <citation type="submission" date="2021-03" db="EMBL/GenBank/DDBJ databases">
        <authorList>
            <person name="Tagirdzhanova G."/>
        </authorList>
    </citation>
    <scope>NUCLEOTIDE SEQUENCE</scope>
</reference>
<gene>
    <name evidence="12" type="ORF">ALECFALPRED_002748</name>
</gene>
<feature type="region of interest" description="Disordered" evidence="9">
    <location>
        <begin position="262"/>
        <end position="302"/>
    </location>
</feature>
<evidence type="ECO:0000256" key="8">
    <source>
        <dbReference type="ARBA" id="ARBA00023306"/>
    </source>
</evidence>
<feature type="region of interest" description="Disordered" evidence="9">
    <location>
        <begin position="209"/>
        <end position="241"/>
    </location>
</feature>
<dbReference type="GO" id="GO:0008380">
    <property type="term" value="P:RNA splicing"/>
    <property type="evidence" value="ECO:0007669"/>
    <property type="project" value="UniProtKB-KW"/>
</dbReference>
<keyword evidence="5" id="KW-0507">mRNA processing</keyword>
<dbReference type="PANTHER" id="PTHR12786">
    <property type="entry name" value="SPLICING FACTOR SF3A-RELATED"/>
    <property type="match status" value="1"/>
</dbReference>
<dbReference type="GO" id="GO:0006397">
    <property type="term" value="P:mRNA processing"/>
    <property type="evidence" value="ECO:0007669"/>
    <property type="project" value="UniProtKB-KW"/>
</dbReference>